<dbReference type="Gene3D" id="2.60.40.3210">
    <property type="entry name" value="Zona pellucida, ZP-N domain"/>
    <property type="match status" value="1"/>
</dbReference>
<dbReference type="Proteomes" id="UP001153269">
    <property type="component" value="Unassembled WGS sequence"/>
</dbReference>
<evidence type="ECO:0000313" key="12">
    <source>
        <dbReference type="Proteomes" id="UP001153269"/>
    </source>
</evidence>
<keyword evidence="4 6" id="KW-1015">Disulfide bond</keyword>
<feature type="disulfide bond" evidence="6">
    <location>
        <begin position="544"/>
        <end position="608"/>
    </location>
</feature>
<dbReference type="GO" id="GO:0005886">
    <property type="term" value="C:plasma membrane"/>
    <property type="evidence" value="ECO:0007669"/>
    <property type="project" value="TreeGrafter"/>
</dbReference>
<organism evidence="11 12">
    <name type="scientific">Pleuronectes platessa</name>
    <name type="common">European plaice</name>
    <dbReference type="NCBI Taxonomy" id="8262"/>
    <lineage>
        <taxon>Eukaryota</taxon>
        <taxon>Metazoa</taxon>
        <taxon>Chordata</taxon>
        <taxon>Craniata</taxon>
        <taxon>Vertebrata</taxon>
        <taxon>Euteleostomi</taxon>
        <taxon>Actinopterygii</taxon>
        <taxon>Neopterygii</taxon>
        <taxon>Teleostei</taxon>
        <taxon>Neoteleostei</taxon>
        <taxon>Acanthomorphata</taxon>
        <taxon>Carangaria</taxon>
        <taxon>Pleuronectiformes</taxon>
        <taxon>Pleuronectoidei</taxon>
        <taxon>Pleuronectidae</taxon>
        <taxon>Pleuronectes</taxon>
    </lineage>
</organism>
<reference evidence="11" key="1">
    <citation type="submission" date="2020-03" db="EMBL/GenBank/DDBJ databases">
        <authorList>
            <person name="Weist P."/>
        </authorList>
    </citation>
    <scope>NUCLEOTIDE SEQUENCE</scope>
</reference>
<comment type="caution">
    <text evidence="11">The sequence shown here is derived from an EMBL/GenBank/DDBJ whole genome shotgun (WGS) entry which is preliminary data.</text>
</comment>
<keyword evidence="1" id="KW-0245">EGF-like domain</keyword>
<evidence type="ECO:0000256" key="8">
    <source>
        <dbReference type="SAM" id="SignalP"/>
    </source>
</evidence>
<evidence type="ECO:0000256" key="7">
    <source>
        <dbReference type="SAM" id="MobiDB-lite"/>
    </source>
</evidence>
<dbReference type="SUPFAM" id="SSF56487">
    <property type="entry name" value="SRCR-like"/>
    <property type="match status" value="3"/>
</dbReference>
<feature type="compositionally biased region" description="Polar residues" evidence="7">
    <location>
        <begin position="263"/>
        <end position="282"/>
    </location>
</feature>
<dbReference type="InterPro" id="IPR055355">
    <property type="entry name" value="ZP-C"/>
</dbReference>
<feature type="region of interest" description="Disordered" evidence="7">
    <location>
        <begin position="229"/>
        <end position="282"/>
    </location>
</feature>
<feature type="disulfide bond" evidence="6">
    <location>
        <begin position="557"/>
        <end position="618"/>
    </location>
</feature>
<dbReference type="InterPro" id="IPR042235">
    <property type="entry name" value="ZP-C_dom"/>
</dbReference>
<gene>
    <name evidence="11" type="ORF">PLEPLA_LOCUS45730</name>
</gene>
<evidence type="ECO:0000256" key="3">
    <source>
        <dbReference type="ARBA" id="ARBA00022737"/>
    </source>
</evidence>
<evidence type="ECO:0000256" key="5">
    <source>
        <dbReference type="ARBA" id="ARBA00023180"/>
    </source>
</evidence>
<evidence type="ECO:0000256" key="4">
    <source>
        <dbReference type="ARBA" id="ARBA00023157"/>
    </source>
</evidence>
<dbReference type="InterPro" id="IPR036772">
    <property type="entry name" value="SRCR-like_dom_sf"/>
</dbReference>
<dbReference type="Pfam" id="PF23344">
    <property type="entry name" value="ZP-N"/>
    <property type="match status" value="1"/>
</dbReference>
<dbReference type="PRINTS" id="PR00258">
    <property type="entry name" value="SPERACTRCPTR"/>
</dbReference>
<protein>
    <submittedName>
        <fullName evidence="11">Uncharacterized protein</fullName>
    </submittedName>
</protein>
<feature type="disulfide bond" evidence="6">
    <location>
        <begin position="358"/>
        <end position="368"/>
    </location>
</feature>
<dbReference type="GO" id="GO:0031638">
    <property type="term" value="P:zymogen activation"/>
    <property type="evidence" value="ECO:0007669"/>
    <property type="project" value="TreeGrafter"/>
</dbReference>
<dbReference type="PROSITE" id="PS51034">
    <property type="entry name" value="ZP_2"/>
    <property type="match status" value="1"/>
</dbReference>
<dbReference type="Pfam" id="PF00100">
    <property type="entry name" value="Zona_pellucida"/>
    <property type="match status" value="1"/>
</dbReference>
<dbReference type="AlphaFoldDB" id="A0A9N7VZ96"/>
<dbReference type="PANTHER" id="PTHR48071:SF27">
    <property type="entry name" value="SCAVENGER RECEPTOR CYSTEINE-RICH TYPE 1 PROTEIN M130-LIKE"/>
    <property type="match status" value="1"/>
</dbReference>
<feature type="disulfide bond" evidence="6">
    <location>
        <begin position="429"/>
        <end position="493"/>
    </location>
</feature>
<dbReference type="PROSITE" id="PS50287">
    <property type="entry name" value="SRCR_2"/>
    <property type="match status" value="3"/>
</dbReference>
<feature type="compositionally biased region" description="Polar residues" evidence="7">
    <location>
        <begin position="234"/>
        <end position="244"/>
    </location>
</feature>
<feature type="disulfide bond" evidence="6">
    <location>
        <begin position="442"/>
        <end position="503"/>
    </location>
</feature>
<feature type="disulfide bond" evidence="6">
    <location>
        <begin position="327"/>
        <end position="388"/>
    </location>
</feature>
<dbReference type="PRINTS" id="PR00023">
    <property type="entry name" value="ZPELLUCIDA"/>
</dbReference>
<dbReference type="FunFam" id="3.10.250.10:FF:000003">
    <property type="entry name" value="Deleted in malignant brain tumors 1"/>
    <property type="match status" value="2"/>
</dbReference>
<name>A0A9N7VZ96_PLEPL</name>
<dbReference type="PROSITE" id="PS00420">
    <property type="entry name" value="SRCR_1"/>
    <property type="match status" value="3"/>
</dbReference>
<dbReference type="FunFam" id="3.10.250.10:FF:000006">
    <property type="entry name" value="neurotrypsin isoform X2"/>
    <property type="match status" value="1"/>
</dbReference>
<keyword evidence="5" id="KW-0325">Glycoprotein</keyword>
<feature type="signal peptide" evidence="8">
    <location>
        <begin position="1"/>
        <end position="16"/>
    </location>
</feature>
<dbReference type="InterPro" id="IPR001507">
    <property type="entry name" value="ZP_dom"/>
</dbReference>
<feature type="disulfide bond" evidence="6">
    <location>
        <begin position="473"/>
        <end position="483"/>
    </location>
</feature>
<evidence type="ECO:0000256" key="6">
    <source>
        <dbReference type="PROSITE-ProRule" id="PRU00196"/>
    </source>
</evidence>
<accession>A0A9N7VZ96</accession>
<dbReference type="InterPro" id="IPR057774">
    <property type="entry name" value="D8C_UMOD/GP2/OIT3-like"/>
</dbReference>
<dbReference type="SMART" id="SM00202">
    <property type="entry name" value="SR"/>
    <property type="match status" value="3"/>
</dbReference>
<dbReference type="SMART" id="SM00241">
    <property type="entry name" value="ZP"/>
    <property type="match status" value="1"/>
</dbReference>
<feature type="domain" description="SRCR" evidence="9">
    <location>
        <begin position="288"/>
        <end position="389"/>
    </location>
</feature>
<feature type="compositionally biased region" description="Low complexity" evidence="7">
    <location>
        <begin position="249"/>
        <end position="262"/>
    </location>
</feature>
<feature type="domain" description="SRCR" evidence="9">
    <location>
        <begin position="403"/>
        <end position="504"/>
    </location>
</feature>
<feature type="chain" id="PRO_5040193476" evidence="8">
    <location>
        <begin position="17"/>
        <end position="904"/>
    </location>
</feature>
<proteinExistence type="predicted"/>
<keyword evidence="3" id="KW-0677">Repeat</keyword>
<evidence type="ECO:0000259" key="9">
    <source>
        <dbReference type="PROSITE" id="PS50287"/>
    </source>
</evidence>
<dbReference type="InterPro" id="IPR001190">
    <property type="entry name" value="SRCR"/>
</dbReference>
<dbReference type="GO" id="GO:0004252">
    <property type="term" value="F:serine-type endopeptidase activity"/>
    <property type="evidence" value="ECO:0007669"/>
    <property type="project" value="TreeGrafter"/>
</dbReference>
<feature type="domain" description="ZP" evidence="10">
    <location>
        <begin position="631"/>
        <end position="882"/>
    </location>
</feature>
<dbReference type="Gene3D" id="3.10.250.10">
    <property type="entry name" value="SRCR-like domain"/>
    <property type="match status" value="3"/>
</dbReference>
<dbReference type="Pfam" id="PF23283">
    <property type="entry name" value="D8C_UMOD"/>
    <property type="match status" value="1"/>
</dbReference>
<dbReference type="EMBL" id="CADEAL010004364">
    <property type="protein sequence ID" value="CAB1457902.1"/>
    <property type="molecule type" value="Genomic_DNA"/>
</dbReference>
<evidence type="ECO:0000259" key="10">
    <source>
        <dbReference type="PROSITE" id="PS51034"/>
    </source>
</evidence>
<keyword evidence="2 8" id="KW-0732">Signal</keyword>
<feature type="disulfide bond" evidence="6">
    <location>
        <begin position="314"/>
        <end position="378"/>
    </location>
</feature>
<feature type="disulfide bond" evidence="6">
    <location>
        <begin position="588"/>
        <end position="598"/>
    </location>
</feature>
<feature type="domain" description="SRCR" evidence="9">
    <location>
        <begin position="518"/>
        <end position="619"/>
    </location>
</feature>
<dbReference type="PANTHER" id="PTHR48071">
    <property type="entry name" value="SRCR DOMAIN-CONTAINING PROTEIN"/>
    <property type="match status" value="1"/>
</dbReference>
<dbReference type="InterPro" id="IPR048290">
    <property type="entry name" value="ZP_chr"/>
</dbReference>
<evidence type="ECO:0000256" key="1">
    <source>
        <dbReference type="ARBA" id="ARBA00022536"/>
    </source>
</evidence>
<dbReference type="Gene3D" id="2.60.40.4100">
    <property type="entry name" value="Zona pellucida, ZP-C domain"/>
    <property type="match status" value="1"/>
</dbReference>
<sequence length="904" mass="98547">MLFPLLLLVFQHLLDFHSLSPSKFVSWMWSMMEMPRDLLLLLILQLVTWNTSVICMEPSSTATSGPSYQSVQFRCGNTICPTGMDCISNNVFTRCTDPCERYTELHHDWRSTDNTINLNPRCDRDVNWQGWYRLFLNQTSAHVPERCVQQNRCGTHAPLWITERHPTQPGVIVNRTVCSHWRSGCCSFSSHIINVKLCNGNYYVYKLVKPSSCALAYCAEVDRTDVAAPLTTPGPGQQGTSQTAAVHLTTDSPTTPDPGSQTFTSAAPTSDTSGTTAVDNSTGVEGQVRLANGGNSSCSGRVEIFLRGQWGTVCDDHWDLVDAQVVCRQLGCGRVLSAPQSARFGQGSGPIWLDDVVCSGNELKLTECRHRGIGSHNCHHSEDAGVVCEVQPVDNSTEDEGQVRLANGGNSSCSGRVEIFLRGQWGTVCDDHWDLVDAQVVCRQLGCGRVLSAPQSARFGQGSGPIWLDDVVCSGSESTLTECRHPGIGSHNCQHSEDAGVVCEVQPVDNSTEDEGQVRLANGGNSSCSGRVEIFLRGQWGTVCDDHWDLVDAQVVCRQLGCGRVLSAPQSARFGQGSGPIWLDDVVCSGSESTLTECRHRGIGSHNCGHSEDAGVVCEVQRPPAKHPQLICGHDQIQMGLNMAAITSMGLNPLSGNLAVRNCSWVRMHNDVVWYEVDAQAGACGNTLTTNRTHAIYSNSLYLYRENVSFSRPVSFPFSCVYPLDTDTSMNVAIRPVLPFAVGLSGLGSKARASMSLFRTSSFTQPYPSGLITLPVGSPLHVGVSVLVRDPSFVVVLENCYASDSSNPNDTARYFFIQNKCPTDRQQVEVIESGSSRQACFSALFLLIHGEYSDIYLHCSLSLCDQRSSRCAPSCRRRTSRSVSSSAPLKPLTIGPISWYKSPE</sequence>
<dbReference type="Pfam" id="PF00530">
    <property type="entry name" value="SRCR"/>
    <property type="match status" value="3"/>
</dbReference>
<dbReference type="InterPro" id="IPR055356">
    <property type="entry name" value="ZP-N"/>
</dbReference>
<keyword evidence="12" id="KW-1185">Reference proteome</keyword>
<evidence type="ECO:0000313" key="11">
    <source>
        <dbReference type="EMBL" id="CAB1457902.1"/>
    </source>
</evidence>
<evidence type="ECO:0000256" key="2">
    <source>
        <dbReference type="ARBA" id="ARBA00022729"/>
    </source>
</evidence>